<protein>
    <submittedName>
        <fullName evidence="1">Uncharacterized protein</fullName>
    </submittedName>
</protein>
<dbReference type="AlphaFoldDB" id="A0A4Y7THX1"/>
<evidence type="ECO:0000313" key="2">
    <source>
        <dbReference type="Proteomes" id="UP000298030"/>
    </source>
</evidence>
<comment type="caution">
    <text evidence="1">The sequence shown here is derived from an EMBL/GenBank/DDBJ whole genome shotgun (WGS) entry which is preliminary data.</text>
</comment>
<evidence type="ECO:0000313" key="1">
    <source>
        <dbReference type="EMBL" id="TEB33763.1"/>
    </source>
</evidence>
<gene>
    <name evidence="1" type="ORF">FA13DRAFT_111203</name>
</gene>
<accession>A0A4Y7THX1</accession>
<keyword evidence="2" id="KW-1185">Reference proteome</keyword>
<sequence>MTRTAIQLQAKCRSSIVASSCQLGHATPPSLIETEAAPYLLEHLAIRTWKTPLSGLSQNSWCSHNVTTRPCTAYLHPRGGLISVLRNNLLSIPDCLDLTYPIH</sequence>
<name>A0A4Y7THX1_COPMI</name>
<proteinExistence type="predicted"/>
<organism evidence="1 2">
    <name type="scientific">Coprinellus micaceus</name>
    <name type="common">Glistening ink-cap mushroom</name>
    <name type="synonym">Coprinus micaceus</name>
    <dbReference type="NCBI Taxonomy" id="71717"/>
    <lineage>
        <taxon>Eukaryota</taxon>
        <taxon>Fungi</taxon>
        <taxon>Dikarya</taxon>
        <taxon>Basidiomycota</taxon>
        <taxon>Agaricomycotina</taxon>
        <taxon>Agaricomycetes</taxon>
        <taxon>Agaricomycetidae</taxon>
        <taxon>Agaricales</taxon>
        <taxon>Agaricineae</taxon>
        <taxon>Psathyrellaceae</taxon>
        <taxon>Coprinellus</taxon>
    </lineage>
</organism>
<dbReference type="EMBL" id="QPFP01000011">
    <property type="protein sequence ID" value="TEB33763.1"/>
    <property type="molecule type" value="Genomic_DNA"/>
</dbReference>
<dbReference type="Proteomes" id="UP000298030">
    <property type="component" value="Unassembled WGS sequence"/>
</dbReference>
<reference evidence="1 2" key="1">
    <citation type="journal article" date="2019" name="Nat. Ecol. Evol.">
        <title>Megaphylogeny resolves global patterns of mushroom evolution.</title>
        <authorList>
            <person name="Varga T."/>
            <person name="Krizsan K."/>
            <person name="Foldi C."/>
            <person name="Dima B."/>
            <person name="Sanchez-Garcia M."/>
            <person name="Sanchez-Ramirez S."/>
            <person name="Szollosi G.J."/>
            <person name="Szarkandi J.G."/>
            <person name="Papp V."/>
            <person name="Albert L."/>
            <person name="Andreopoulos W."/>
            <person name="Angelini C."/>
            <person name="Antonin V."/>
            <person name="Barry K.W."/>
            <person name="Bougher N.L."/>
            <person name="Buchanan P."/>
            <person name="Buyck B."/>
            <person name="Bense V."/>
            <person name="Catcheside P."/>
            <person name="Chovatia M."/>
            <person name="Cooper J."/>
            <person name="Damon W."/>
            <person name="Desjardin D."/>
            <person name="Finy P."/>
            <person name="Geml J."/>
            <person name="Haridas S."/>
            <person name="Hughes K."/>
            <person name="Justo A."/>
            <person name="Karasinski D."/>
            <person name="Kautmanova I."/>
            <person name="Kiss B."/>
            <person name="Kocsube S."/>
            <person name="Kotiranta H."/>
            <person name="LaButti K.M."/>
            <person name="Lechner B.E."/>
            <person name="Liimatainen K."/>
            <person name="Lipzen A."/>
            <person name="Lukacs Z."/>
            <person name="Mihaltcheva S."/>
            <person name="Morgado L.N."/>
            <person name="Niskanen T."/>
            <person name="Noordeloos M.E."/>
            <person name="Ohm R.A."/>
            <person name="Ortiz-Santana B."/>
            <person name="Ovrebo C."/>
            <person name="Racz N."/>
            <person name="Riley R."/>
            <person name="Savchenko A."/>
            <person name="Shiryaev A."/>
            <person name="Soop K."/>
            <person name="Spirin V."/>
            <person name="Szebenyi C."/>
            <person name="Tomsovsky M."/>
            <person name="Tulloss R.E."/>
            <person name="Uehling J."/>
            <person name="Grigoriev I.V."/>
            <person name="Vagvolgyi C."/>
            <person name="Papp T."/>
            <person name="Martin F.M."/>
            <person name="Miettinen O."/>
            <person name="Hibbett D.S."/>
            <person name="Nagy L.G."/>
        </authorList>
    </citation>
    <scope>NUCLEOTIDE SEQUENCE [LARGE SCALE GENOMIC DNA]</scope>
    <source>
        <strain evidence="1 2">FP101781</strain>
    </source>
</reference>